<accession>A0ABQ5P0C0</accession>
<dbReference type="InterPro" id="IPR045155">
    <property type="entry name" value="Beta-lactam_cat"/>
</dbReference>
<dbReference type="InterPro" id="IPR000871">
    <property type="entry name" value="Beta-lactam_class-A"/>
</dbReference>
<feature type="signal peptide" evidence="3">
    <location>
        <begin position="1"/>
        <end position="23"/>
    </location>
</feature>
<evidence type="ECO:0000256" key="3">
    <source>
        <dbReference type="SAM" id="SignalP"/>
    </source>
</evidence>
<dbReference type="Proteomes" id="UP001291653">
    <property type="component" value="Unassembled WGS sequence"/>
</dbReference>
<comment type="caution">
    <text evidence="5">The sequence shown here is derived from an EMBL/GenBank/DDBJ whole genome shotgun (WGS) entry which is preliminary data.</text>
</comment>
<evidence type="ECO:0000313" key="5">
    <source>
        <dbReference type="EMBL" id="GLF96048.1"/>
    </source>
</evidence>
<dbReference type="Pfam" id="PF13354">
    <property type="entry name" value="Beta-lactamase2"/>
    <property type="match status" value="1"/>
</dbReference>
<dbReference type="NCBIfam" id="NF033103">
    <property type="entry name" value="bla_class_A"/>
    <property type="match status" value="1"/>
</dbReference>
<proteinExistence type="predicted"/>
<reference evidence="5 6" key="1">
    <citation type="submission" date="2022-10" db="EMBL/GenBank/DDBJ databases">
        <title>Draft genome sequence of Streptomyces sp. YSPA8.</title>
        <authorList>
            <person name="Moriuchi R."/>
            <person name="Dohra H."/>
            <person name="Yamamura H."/>
            <person name="Kodani S."/>
        </authorList>
    </citation>
    <scope>NUCLEOTIDE SEQUENCE [LARGE SCALE GENOMIC DNA]</scope>
    <source>
        <strain evidence="5 6">YSPA8</strain>
    </source>
</reference>
<dbReference type="PRINTS" id="PR00118">
    <property type="entry name" value="BLACTAMASEA"/>
</dbReference>
<keyword evidence="6" id="KW-1185">Reference proteome</keyword>
<evidence type="ECO:0000313" key="6">
    <source>
        <dbReference type="Proteomes" id="UP001291653"/>
    </source>
</evidence>
<dbReference type="InterPro" id="IPR006311">
    <property type="entry name" value="TAT_signal"/>
</dbReference>
<dbReference type="PANTHER" id="PTHR35333:SF3">
    <property type="entry name" value="BETA-LACTAMASE-TYPE TRANSPEPTIDASE FOLD CONTAINING PROTEIN"/>
    <property type="match status" value="1"/>
</dbReference>
<dbReference type="Gene3D" id="3.40.710.10">
    <property type="entry name" value="DD-peptidase/beta-lactamase superfamily"/>
    <property type="match status" value="1"/>
</dbReference>
<keyword evidence="3" id="KW-0732">Signal</keyword>
<organism evidence="5 6">
    <name type="scientific">Streptomyces yaizuensis</name>
    <dbReference type="NCBI Taxonomy" id="2989713"/>
    <lineage>
        <taxon>Bacteria</taxon>
        <taxon>Bacillati</taxon>
        <taxon>Actinomycetota</taxon>
        <taxon>Actinomycetes</taxon>
        <taxon>Kitasatosporales</taxon>
        <taxon>Streptomycetaceae</taxon>
        <taxon>Streptomyces</taxon>
    </lineage>
</organism>
<dbReference type="SUPFAM" id="SSF56601">
    <property type="entry name" value="beta-lactamase/transpeptidase-like"/>
    <property type="match status" value="1"/>
</dbReference>
<feature type="domain" description="Beta-lactamase class A catalytic" evidence="4">
    <location>
        <begin position="69"/>
        <end position="285"/>
    </location>
</feature>
<dbReference type="EMBL" id="BSBI01000006">
    <property type="protein sequence ID" value="GLF96048.1"/>
    <property type="molecule type" value="Genomic_DNA"/>
</dbReference>
<gene>
    <name evidence="5" type="primary">bla</name>
    <name evidence="5" type="ORF">SYYSPA8_17145</name>
</gene>
<feature type="chain" id="PRO_5046302947" description="Beta-lactamase" evidence="3">
    <location>
        <begin position="24"/>
        <end position="320"/>
    </location>
</feature>
<evidence type="ECO:0000256" key="1">
    <source>
        <dbReference type="ARBA" id="ARBA00018879"/>
    </source>
</evidence>
<protein>
    <recommendedName>
        <fullName evidence="1">Beta-lactamase</fullName>
    </recommendedName>
    <alternativeName>
        <fullName evidence="2">Penicillinase</fullName>
    </alternativeName>
</protein>
<dbReference type="PROSITE" id="PS51318">
    <property type="entry name" value="TAT"/>
    <property type="match status" value="1"/>
</dbReference>
<dbReference type="InterPro" id="IPR012338">
    <property type="entry name" value="Beta-lactam/transpept-like"/>
</dbReference>
<sequence>MIRRSNSPRPSRRSLLTAGTALAATTVAAGTAGTARAAGPARAPQREEIPARWREQLSALEQEHSARIGVYGHNPATGRTVVHRADELFPMCSLFKTVAAAAVLRYHDSEFLARRIRYTLDEVVEDSPITKEHVATGMTVVELCAAAVRHSDNTAANLLLRELGGPSAITSFCRSLGDRVTRLDRWEPQLNSSEPGRVEDTTSPRAIGGTYAELVLGGALAGPDLRRLTGWLTSSTTGEKRLRKGLPVDWTLGEKTGASRTYGTNNDAGVAWTPEGTPLVLVVMTTKPGHPHTPDPDHPVVAKTAALLGEALVRRAGRNR</sequence>
<evidence type="ECO:0000259" key="4">
    <source>
        <dbReference type="Pfam" id="PF13354"/>
    </source>
</evidence>
<name>A0ABQ5P0C0_9ACTN</name>
<evidence type="ECO:0000256" key="2">
    <source>
        <dbReference type="ARBA" id="ARBA00030171"/>
    </source>
</evidence>
<dbReference type="RefSeq" id="WP_323448078.1">
    <property type="nucleotide sequence ID" value="NZ_BSBI01000006.1"/>
</dbReference>
<dbReference type="PANTHER" id="PTHR35333">
    <property type="entry name" value="BETA-LACTAMASE"/>
    <property type="match status" value="1"/>
</dbReference>